<protein>
    <submittedName>
        <fullName evidence="1">Uncharacterized protein</fullName>
    </submittedName>
</protein>
<dbReference type="EMBL" id="LAZR01000318">
    <property type="protein sequence ID" value="KKN74937.1"/>
    <property type="molecule type" value="Genomic_DNA"/>
</dbReference>
<sequence length="125" mass="14011">MKLLANSYIDIDDRKIYLKIYKLYNSFLLLIADQEGMGIGNVTLGSPPMVKGIKSPTVSYNLFGMTNKLLSTVIVEKTSNLLKAPVLLLLFLKHKELGSKFIKSIINFLNEVLNGITKDMELESD</sequence>
<gene>
    <name evidence="1" type="ORF">LCGC14_0385640</name>
</gene>
<reference evidence="1" key="1">
    <citation type="journal article" date="2015" name="Nature">
        <title>Complex archaea that bridge the gap between prokaryotes and eukaryotes.</title>
        <authorList>
            <person name="Spang A."/>
            <person name="Saw J.H."/>
            <person name="Jorgensen S.L."/>
            <person name="Zaremba-Niedzwiedzka K."/>
            <person name="Martijn J."/>
            <person name="Lind A.E."/>
            <person name="van Eijk R."/>
            <person name="Schleper C."/>
            <person name="Guy L."/>
            <person name="Ettema T.J."/>
        </authorList>
    </citation>
    <scope>NUCLEOTIDE SEQUENCE</scope>
</reference>
<evidence type="ECO:0000313" key="1">
    <source>
        <dbReference type="EMBL" id="KKN74937.1"/>
    </source>
</evidence>
<organism evidence="1">
    <name type="scientific">marine sediment metagenome</name>
    <dbReference type="NCBI Taxonomy" id="412755"/>
    <lineage>
        <taxon>unclassified sequences</taxon>
        <taxon>metagenomes</taxon>
        <taxon>ecological metagenomes</taxon>
    </lineage>
</organism>
<name>A0A0F9TJ63_9ZZZZ</name>
<comment type="caution">
    <text evidence="1">The sequence shown here is derived from an EMBL/GenBank/DDBJ whole genome shotgun (WGS) entry which is preliminary data.</text>
</comment>
<accession>A0A0F9TJ63</accession>
<proteinExistence type="predicted"/>
<dbReference type="AlphaFoldDB" id="A0A0F9TJ63"/>